<dbReference type="OrthoDB" id="9807521at2"/>
<dbReference type="Pfam" id="PF07721">
    <property type="entry name" value="TPR_4"/>
    <property type="match status" value="1"/>
</dbReference>
<keyword evidence="5" id="KW-1185">Reference proteome</keyword>
<feature type="repeat" description="TPR" evidence="1">
    <location>
        <begin position="496"/>
        <end position="529"/>
    </location>
</feature>
<sequence length="633" mass="70318">MPSGRRKRKLSAILSADVKGYSRLMGDDELATVDTLKEYRKVLATHIDQYNGRVVDSPGDNLLAQFSSVVDAVECAVAIQGDISGRNTALSVNRKMEFRIGINLGDVIEDGDRIYGDGINIAARIEGISEGGGICISGTAYDQVKNKLNLGFEFLGKQTVKNISDPVRVYRIRPESKTSGEAPGRKRKKSGLWRKAILYGVFILTITGVAWAILIFFLHSSPEDVASVEKMMFPLPDKPSIAVLPFVNMSRDQDQEYFADGVSENIITALSYIPQMFVIARNSTFTYKGKPVKVQQVSEELGVQYVLEGSVQRSGDKIRVTAQLIDATNGHHLWAERYDRELKDIFALQDEITLKILTALQVKLTEGEQARLWGTTDNLEAWGNVIKGTALFEQFTKQGNSRAQQFFERAAALDPNWDIAWTMLAWTHWAEAGIGWGESPAESIRQAIEFAEKAAAINNTLPEVNSLWSNIYLAQGEYDKAISEGEKAIALGPNNALCHILLAYTMTAAGRFDEAIELAEKAMRLSPYSPAWYLMMIDDAYRMAGRYEEALAIGNQHLDRCLQGECEPFTAHMGLAATYIGLGRIKEARSHVSELLKIMPDLSLDKARNMFSFKDPAHVERCLDALRRAGLPE</sequence>
<reference evidence="4 5" key="1">
    <citation type="submission" date="2019-11" db="EMBL/GenBank/DDBJ databases">
        <title>Comparative genomics of hydrocarbon-degrading Desulfosarcina strains.</title>
        <authorList>
            <person name="Watanabe M."/>
            <person name="Kojima H."/>
            <person name="Fukui M."/>
        </authorList>
    </citation>
    <scope>NUCLEOTIDE SEQUENCE [LARGE SCALE GENOMIC DNA]</scope>
    <source>
        <strain evidence="4 5">PP31</strain>
    </source>
</reference>
<keyword evidence="1" id="KW-0802">TPR repeat</keyword>
<dbReference type="Gene3D" id="3.30.70.1230">
    <property type="entry name" value="Nucleotide cyclase"/>
    <property type="match status" value="1"/>
</dbReference>
<dbReference type="InterPro" id="IPR011990">
    <property type="entry name" value="TPR-like_helical_dom_sf"/>
</dbReference>
<evidence type="ECO:0000256" key="2">
    <source>
        <dbReference type="SAM" id="Phobius"/>
    </source>
</evidence>
<dbReference type="Gene3D" id="1.25.40.10">
    <property type="entry name" value="Tetratricopeptide repeat domain"/>
    <property type="match status" value="1"/>
</dbReference>
<dbReference type="RefSeq" id="WP_155303735.1">
    <property type="nucleotide sequence ID" value="NZ_AP021875.1"/>
</dbReference>
<evidence type="ECO:0000256" key="1">
    <source>
        <dbReference type="PROSITE-ProRule" id="PRU00339"/>
    </source>
</evidence>
<dbReference type="GO" id="GO:0006171">
    <property type="term" value="P:cAMP biosynthetic process"/>
    <property type="evidence" value="ECO:0007669"/>
    <property type="project" value="TreeGrafter"/>
</dbReference>
<accession>A0A5K7Z1G4</accession>
<dbReference type="PROSITE" id="PS50125">
    <property type="entry name" value="GUANYLATE_CYCLASE_2"/>
    <property type="match status" value="1"/>
</dbReference>
<evidence type="ECO:0000259" key="3">
    <source>
        <dbReference type="PROSITE" id="PS50125"/>
    </source>
</evidence>
<gene>
    <name evidence="4" type="ORF">DSCW_21650</name>
</gene>
<dbReference type="CDD" id="cd07302">
    <property type="entry name" value="CHD"/>
    <property type="match status" value="1"/>
</dbReference>
<feature type="repeat" description="TPR" evidence="1">
    <location>
        <begin position="462"/>
        <end position="495"/>
    </location>
</feature>
<dbReference type="InterPro" id="IPR019734">
    <property type="entry name" value="TPR_rpt"/>
</dbReference>
<proteinExistence type="predicted"/>
<feature type="domain" description="Guanylate cyclase" evidence="3">
    <location>
        <begin position="12"/>
        <end position="126"/>
    </location>
</feature>
<organism evidence="4 5">
    <name type="scientific">Desulfosarcina widdelii</name>
    <dbReference type="NCBI Taxonomy" id="947919"/>
    <lineage>
        <taxon>Bacteria</taxon>
        <taxon>Pseudomonadati</taxon>
        <taxon>Thermodesulfobacteriota</taxon>
        <taxon>Desulfobacteria</taxon>
        <taxon>Desulfobacterales</taxon>
        <taxon>Desulfosarcinaceae</taxon>
        <taxon>Desulfosarcina</taxon>
    </lineage>
</organism>
<keyword evidence="2" id="KW-1133">Transmembrane helix</keyword>
<dbReference type="AlphaFoldDB" id="A0A5K7Z1G4"/>
<feature type="transmembrane region" description="Helical" evidence="2">
    <location>
        <begin position="196"/>
        <end position="218"/>
    </location>
</feature>
<dbReference type="Gene3D" id="3.40.50.10070">
    <property type="entry name" value="TolB, N-terminal domain"/>
    <property type="match status" value="1"/>
</dbReference>
<dbReference type="GO" id="GO:0042802">
    <property type="term" value="F:identical protein binding"/>
    <property type="evidence" value="ECO:0007669"/>
    <property type="project" value="InterPro"/>
</dbReference>
<dbReference type="InterPro" id="IPR029787">
    <property type="entry name" value="Nucleotide_cyclase"/>
</dbReference>
<dbReference type="SMART" id="SM00028">
    <property type="entry name" value="TPR"/>
    <property type="match status" value="3"/>
</dbReference>
<dbReference type="PANTHER" id="PTHR43081:SF19">
    <property type="entry name" value="PH-SENSITIVE ADENYLATE CYCLASE RV1264"/>
    <property type="match status" value="1"/>
</dbReference>
<evidence type="ECO:0000313" key="5">
    <source>
        <dbReference type="Proteomes" id="UP000427769"/>
    </source>
</evidence>
<dbReference type="KEGG" id="dwd:DSCW_21650"/>
<protein>
    <submittedName>
        <fullName evidence="4">Guanylyl cyclase</fullName>
    </submittedName>
</protein>
<dbReference type="SUPFAM" id="SSF48452">
    <property type="entry name" value="TPR-like"/>
    <property type="match status" value="1"/>
</dbReference>
<keyword evidence="2" id="KW-0812">Transmembrane</keyword>
<dbReference type="GO" id="GO:0035556">
    <property type="term" value="P:intracellular signal transduction"/>
    <property type="evidence" value="ECO:0007669"/>
    <property type="project" value="InterPro"/>
</dbReference>
<name>A0A5K7Z1G4_9BACT</name>
<dbReference type="Proteomes" id="UP000427769">
    <property type="component" value="Chromosome"/>
</dbReference>
<dbReference type="GO" id="GO:0004016">
    <property type="term" value="F:adenylate cyclase activity"/>
    <property type="evidence" value="ECO:0007669"/>
    <property type="project" value="UniProtKB-ARBA"/>
</dbReference>
<dbReference type="EMBL" id="AP021875">
    <property type="protein sequence ID" value="BBO74748.1"/>
    <property type="molecule type" value="Genomic_DNA"/>
</dbReference>
<evidence type="ECO:0000313" key="4">
    <source>
        <dbReference type="EMBL" id="BBO74748.1"/>
    </source>
</evidence>
<dbReference type="SUPFAM" id="SSF55073">
    <property type="entry name" value="Nucleotide cyclase"/>
    <property type="match status" value="1"/>
</dbReference>
<dbReference type="InterPro" id="IPR011717">
    <property type="entry name" value="TPR-4"/>
</dbReference>
<dbReference type="PROSITE" id="PS50005">
    <property type="entry name" value="TPR"/>
    <property type="match status" value="2"/>
</dbReference>
<dbReference type="Pfam" id="PF14559">
    <property type="entry name" value="TPR_19"/>
    <property type="match status" value="1"/>
</dbReference>
<keyword evidence="2" id="KW-0472">Membrane</keyword>
<dbReference type="InterPro" id="IPR050697">
    <property type="entry name" value="Adenylyl/Guanylyl_Cyclase_3/4"/>
</dbReference>
<dbReference type="Pfam" id="PF00211">
    <property type="entry name" value="Guanylate_cyc"/>
    <property type="match status" value="1"/>
</dbReference>
<dbReference type="InterPro" id="IPR001054">
    <property type="entry name" value="A/G_cyclase"/>
</dbReference>
<dbReference type="PANTHER" id="PTHR43081">
    <property type="entry name" value="ADENYLATE CYCLASE, TERMINAL-DIFFERENTIATION SPECIFIC-RELATED"/>
    <property type="match status" value="1"/>
</dbReference>